<evidence type="ECO:0000256" key="1">
    <source>
        <dbReference type="ARBA" id="ARBA00004370"/>
    </source>
</evidence>
<keyword evidence="3 7" id="KW-0375">Hydrogen ion transport</keyword>
<name>A0ABY6M197_9FLAO</name>
<keyword evidence="2 7" id="KW-0813">Transport</keyword>
<evidence type="ECO:0000256" key="2">
    <source>
        <dbReference type="ARBA" id="ARBA00022448"/>
    </source>
</evidence>
<dbReference type="HAMAP" id="MF_01416">
    <property type="entry name" value="ATP_synth_delta_bact"/>
    <property type="match status" value="1"/>
</dbReference>
<evidence type="ECO:0000256" key="5">
    <source>
        <dbReference type="ARBA" id="ARBA00023136"/>
    </source>
</evidence>
<dbReference type="Pfam" id="PF00213">
    <property type="entry name" value="OSCP"/>
    <property type="match status" value="1"/>
</dbReference>
<dbReference type="EMBL" id="CP081495">
    <property type="protein sequence ID" value="UYW00891.1"/>
    <property type="molecule type" value="Genomic_DNA"/>
</dbReference>
<comment type="subcellular location">
    <subcellularLocation>
        <location evidence="7">Cell membrane</location>
        <topology evidence="7">Peripheral membrane protein</topology>
    </subcellularLocation>
    <subcellularLocation>
        <location evidence="1">Membrane</location>
    </subcellularLocation>
</comment>
<evidence type="ECO:0000256" key="4">
    <source>
        <dbReference type="ARBA" id="ARBA00023065"/>
    </source>
</evidence>
<protein>
    <recommendedName>
        <fullName evidence="7">ATP synthase subunit delta</fullName>
    </recommendedName>
    <alternativeName>
        <fullName evidence="7">ATP synthase F(1) sector subunit delta</fullName>
    </alternativeName>
    <alternativeName>
        <fullName evidence="7">F-type ATPase subunit delta</fullName>
        <shortName evidence="7">F-ATPase subunit delta</shortName>
    </alternativeName>
</protein>
<evidence type="ECO:0000256" key="6">
    <source>
        <dbReference type="ARBA" id="ARBA00023310"/>
    </source>
</evidence>
<keyword evidence="7" id="KW-0139">CF(1)</keyword>
<evidence type="ECO:0000256" key="7">
    <source>
        <dbReference type="HAMAP-Rule" id="MF_01416"/>
    </source>
</evidence>
<dbReference type="SUPFAM" id="SSF47928">
    <property type="entry name" value="N-terminal domain of the delta subunit of the F1F0-ATP synthase"/>
    <property type="match status" value="1"/>
</dbReference>
<proteinExistence type="inferred from homology"/>
<keyword evidence="5 7" id="KW-0472">Membrane</keyword>
<keyword evidence="6 7" id="KW-0066">ATP synthesis</keyword>
<dbReference type="InterPro" id="IPR000711">
    <property type="entry name" value="ATPase_OSCP/dsu"/>
</dbReference>
<dbReference type="InterPro" id="IPR026015">
    <property type="entry name" value="ATP_synth_OSCP/delta_N_sf"/>
</dbReference>
<gene>
    <name evidence="7 8" type="primary">atpH</name>
    <name evidence="8" type="ORF">K5I29_10320</name>
</gene>
<dbReference type="Gene3D" id="1.10.520.20">
    <property type="entry name" value="N-terminal domain of the delta subunit of the F1F0-ATP synthase"/>
    <property type="match status" value="1"/>
</dbReference>
<dbReference type="PANTHER" id="PTHR11910">
    <property type="entry name" value="ATP SYNTHASE DELTA CHAIN"/>
    <property type="match status" value="1"/>
</dbReference>
<dbReference type="PROSITE" id="PS00389">
    <property type="entry name" value="ATPASE_DELTA"/>
    <property type="match status" value="1"/>
</dbReference>
<comment type="function">
    <text evidence="7">F(1)F(0) ATP synthase produces ATP from ADP in the presence of a proton or sodium gradient. F-type ATPases consist of two structural domains, F(1) containing the extramembraneous catalytic core and F(0) containing the membrane proton channel, linked together by a central stalk and a peripheral stalk. During catalysis, ATP synthesis in the catalytic domain of F(1) is coupled via a rotary mechanism of the central stalk subunits to proton translocation.</text>
</comment>
<evidence type="ECO:0000313" key="9">
    <source>
        <dbReference type="Proteomes" id="UP001163328"/>
    </source>
</evidence>
<dbReference type="Proteomes" id="UP001163328">
    <property type="component" value="Chromosome"/>
</dbReference>
<keyword evidence="4 7" id="KW-0406">Ion transport</keyword>
<organism evidence="8 9">
    <name type="scientific">Flavobacterium agricola</name>
    <dbReference type="NCBI Taxonomy" id="2870839"/>
    <lineage>
        <taxon>Bacteria</taxon>
        <taxon>Pseudomonadati</taxon>
        <taxon>Bacteroidota</taxon>
        <taxon>Flavobacteriia</taxon>
        <taxon>Flavobacteriales</taxon>
        <taxon>Flavobacteriaceae</taxon>
        <taxon>Flavobacterium</taxon>
    </lineage>
</organism>
<comment type="similarity">
    <text evidence="7">Belongs to the ATPase delta chain family.</text>
</comment>
<dbReference type="NCBIfam" id="TIGR01145">
    <property type="entry name" value="ATP_synt_delta"/>
    <property type="match status" value="1"/>
</dbReference>
<comment type="function">
    <text evidence="7">This protein is part of the stalk that links CF(0) to CF(1). It either transmits conformational changes from CF(0) to CF(1) or is implicated in proton conduction.</text>
</comment>
<evidence type="ECO:0000256" key="3">
    <source>
        <dbReference type="ARBA" id="ARBA00022781"/>
    </source>
</evidence>
<dbReference type="RefSeq" id="WP_264433107.1">
    <property type="nucleotide sequence ID" value="NZ_CP081495.1"/>
</dbReference>
<dbReference type="InterPro" id="IPR020781">
    <property type="entry name" value="ATPase_OSCP/d_CS"/>
</dbReference>
<sequence>MARAAIRYAQAVLDIALANNNASDVNGDMELIASTVKNNTELATFLLNPVISAQVKENALNEIFASATTGTKRLFQLLTSNQRFEILPAIAEKYTALYDESRGVQNAIVTTAVPMSTELEAKVLEKIKEISSKKITIQNVVDPSIIGGFILRIGDTQYNASIENKIQRLKREFSN</sequence>
<keyword evidence="9" id="KW-1185">Reference proteome</keyword>
<reference evidence="8" key="1">
    <citation type="submission" date="2021-08" db="EMBL/GenBank/DDBJ databases">
        <title>Flavobacterium sp. strain CC-SYL302.</title>
        <authorList>
            <person name="Lin S.-Y."/>
            <person name="Lee T.-H."/>
            <person name="Young C.-C."/>
        </authorList>
    </citation>
    <scope>NUCLEOTIDE SEQUENCE</scope>
    <source>
        <strain evidence="8">CC-SYL302</strain>
    </source>
</reference>
<evidence type="ECO:0000313" key="8">
    <source>
        <dbReference type="EMBL" id="UYW00891.1"/>
    </source>
</evidence>
<keyword evidence="7" id="KW-1003">Cell membrane</keyword>
<accession>A0ABY6M197</accession>
<dbReference type="PRINTS" id="PR00125">
    <property type="entry name" value="ATPASEDELTA"/>
</dbReference>